<dbReference type="EMBL" id="AP023420">
    <property type="protein sequence ID" value="BCK85366.1"/>
    <property type="molecule type" value="Genomic_DNA"/>
</dbReference>
<gene>
    <name evidence="1" type="ORF">MM59RIKEN_26850</name>
</gene>
<keyword evidence="2" id="KW-1185">Reference proteome</keyword>
<sequence length="102" mass="11174">MNTEIICALIAGGASVLAALAERRSRQSARRTEARAQRREKESRLAMELMYANCALSLTTAKKLAGMHTNGDVEEAMEAARSAQEAYVDFVRDEAARNLSKV</sequence>
<organism evidence="1 2">
    <name type="scientific">Pusillibacter faecalis</name>
    <dbReference type="NCBI Taxonomy" id="2714358"/>
    <lineage>
        <taxon>Bacteria</taxon>
        <taxon>Bacillati</taxon>
        <taxon>Bacillota</taxon>
        <taxon>Clostridia</taxon>
        <taxon>Eubacteriales</taxon>
        <taxon>Oscillospiraceae</taxon>
        <taxon>Pusillibacter</taxon>
    </lineage>
</organism>
<dbReference type="Proteomes" id="UP000679848">
    <property type="component" value="Chromosome"/>
</dbReference>
<accession>A0A810QHR4</accession>
<protein>
    <submittedName>
        <fullName evidence="1">Uncharacterized protein</fullName>
    </submittedName>
</protein>
<dbReference type="RefSeq" id="WP_213543498.1">
    <property type="nucleotide sequence ID" value="NZ_AP023420.1"/>
</dbReference>
<dbReference type="AlphaFoldDB" id="A0A810QHR4"/>
<dbReference type="KEGG" id="pfaa:MM59RIKEN_26850"/>
<reference evidence="1" key="1">
    <citation type="submission" date="2020-09" db="EMBL/GenBank/DDBJ databases">
        <title>New species isolated from human feces.</title>
        <authorList>
            <person name="Kitahara M."/>
            <person name="Shigeno Y."/>
            <person name="Shime M."/>
            <person name="Matsumoto Y."/>
            <person name="Nakamura S."/>
            <person name="Motooka D."/>
            <person name="Fukuoka S."/>
            <person name="Nishikawa H."/>
            <person name="Benno Y."/>
        </authorList>
    </citation>
    <scope>NUCLEOTIDE SEQUENCE</scope>
    <source>
        <strain evidence="1">MM59</strain>
    </source>
</reference>
<evidence type="ECO:0000313" key="1">
    <source>
        <dbReference type="EMBL" id="BCK85366.1"/>
    </source>
</evidence>
<evidence type="ECO:0000313" key="2">
    <source>
        <dbReference type="Proteomes" id="UP000679848"/>
    </source>
</evidence>
<name>A0A810QHR4_9FIRM</name>
<proteinExistence type="predicted"/>